<dbReference type="RefSeq" id="WP_278523986.1">
    <property type="nucleotide sequence ID" value="NZ_JADIIN010000068.1"/>
</dbReference>
<protein>
    <submittedName>
        <fullName evidence="1">Uncharacterized protein</fullName>
    </submittedName>
</protein>
<accession>A0A843AHT6</accession>
<proteinExistence type="predicted"/>
<gene>
    <name evidence="1" type="ORF">ISP01_08685</name>
</gene>
<reference evidence="1" key="1">
    <citation type="submission" date="2020-10" db="EMBL/GenBank/DDBJ databases">
        <title>Dehalococcoides mccartyi of a TCE/Cr reducing biochatode.</title>
        <authorList>
            <person name="Matturro B."/>
        </authorList>
    </citation>
    <scope>NUCLEOTIDE SEQUENCE</scope>
    <source>
        <strain evidence="1">Bin4</strain>
    </source>
</reference>
<evidence type="ECO:0000313" key="2">
    <source>
        <dbReference type="Proteomes" id="UP000658733"/>
    </source>
</evidence>
<organism evidence="1 2">
    <name type="scientific">Methanobrevibacter arboriphilus</name>
    <dbReference type="NCBI Taxonomy" id="39441"/>
    <lineage>
        <taxon>Archaea</taxon>
        <taxon>Methanobacteriati</taxon>
        <taxon>Methanobacteriota</taxon>
        <taxon>Methanomada group</taxon>
        <taxon>Methanobacteria</taxon>
        <taxon>Methanobacteriales</taxon>
        <taxon>Methanobacteriaceae</taxon>
        <taxon>Methanobrevibacter</taxon>
    </lineage>
</organism>
<evidence type="ECO:0000313" key="1">
    <source>
        <dbReference type="EMBL" id="MBF4469463.1"/>
    </source>
</evidence>
<comment type="caution">
    <text evidence="1">The sequence shown here is derived from an EMBL/GenBank/DDBJ whole genome shotgun (WGS) entry which is preliminary data.</text>
</comment>
<name>A0A843AHT6_METAZ</name>
<dbReference type="Proteomes" id="UP000658733">
    <property type="component" value="Unassembled WGS sequence"/>
</dbReference>
<dbReference type="EMBL" id="JADIIN010000068">
    <property type="protein sequence ID" value="MBF4469463.1"/>
    <property type="molecule type" value="Genomic_DNA"/>
</dbReference>
<sequence>MAQLPYRKKEFQVHNTRDYCEVNQKHDEDKPPRTFAEELTGTIKNSDGGFL</sequence>
<dbReference type="AlphaFoldDB" id="A0A843AHT6"/>